<dbReference type="InterPro" id="IPR020846">
    <property type="entry name" value="MFS_dom"/>
</dbReference>
<evidence type="ECO:0000313" key="11">
    <source>
        <dbReference type="Proteomes" id="UP000192486"/>
    </source>
</evidence>
<feature type="transmembrane region" description="Helical" evidence="8">
    <location>
        <begin position="51"/>
        <end position="71"/>
    </location>
</feature>
<feature type="transmembrane region" description="Helical" evidence="8">
    <location>
        <begin position="12"/>
        <end position="31"/>
    </location>
</feature>
<feature type="transmembrane region" description="Helical" evidence="8">
    <location>
        <begin position="83"/>
        <end position="105"/>
    </location>
</feature>
<feature type="transmembrane region" description="Helical" evidence="8">
    <location>
        <begin position="375"/>
        <end position="396"/>
    </location>
</feature>
<dbReference type="CDD" id="cd17320">
    <property type="entry name" value="MFS_MdfA_MDR_like"/>
    <property type="match status" value="1"/>
</dbReference>
<proteinExistence type="inferred from homology"/>
<evidence type="ECO:0000256" key="2">
    <source>
        <dbReference type="ARBA" id="ARBA00006236"/>
    </source>
</evidence>
<feature type="transmembrane region" description="Helical" evidence="8">
    <location>
        <begin position="140"/>
        <end position="162"/>
    </location>
</feature>
<evidence type="ECO:0000256" key="7">
    <source>
        <dbReference type="ARBA" id="ARBA00023136"/>
    </source>
</evidence>
<dbReference type="EMBL" id="CP015108">
    <property type="protein sequence ID" value="ARF14071.1"/>
    <property type="molecule type" value="Genomic_DNA"/>
</dbReference>
<evidence type="ECO:0000256" key="6">
    <source>
        <dbReference type="ARBA" id="ARBA00022989"/>
    </source>
</evidence>
<keyword evidence="6 8" id="KW-1133">Transmembrane helix</keyword>
<dbReference type="Pfam" id="PF07690">
    <property type="entry name" value="MFS_1"/>
    <property type="match status" value="1"/>
</dbReference>
<reference evidence="10 11" key="1">
    <citation type="submission" date="2016-04" db="EMBL/GenBank/DDBJ databases">
        <title>Comparative Genomics and Epigenetics of Sporosarcina ureae.</title>
        <authorList>
            <person name="Oliver A.S."/>
            <person name="Cooper K.K."/>
        </authorList>
    </citation>
    <scope>NUCLEOTIDE SEQUENCE [LARGE SCALE GENOMIC DNA]</scope>
    <source>
        <strain evidence="10 11">S204</strain>
    </source>
</reference>
<accession>A0ABM6JVH2</accession>
<dbReference type="InterPro" id="IPR011701">
    <property type="entry name" value="MFS"/>
</dbReference>
<feature type="domain" description="Major facilitator superfamily (MFS) profile" evidence="9">
    <location>
        <begin position="13"/>
        <end position="399"/>
    </location>
</feature>
<evidence type="ECO:0000313" key="10">
    <source>
        <dbReference type="EMBL" id="ARF14071.1"/>
    </source>
</evidence>
<dbReference type="RefSeq" id="WP_051210532.1">
    <property type="nucleotide sequence ID" value="NZ_CP015108.1"/>
</dbReference>
<protein>
    <recommendedName>
        <fullName evidence="8">Bcr/CflA family efflux transporter</fullName>
    </recommendedName>
</protein>
<dbReference type="InterPro" id="IPR004812">
    <property type="entry name" value="Efflux_drug-R_Bcr/CmlA"/>
</dbReference>
<dbReference type="NCBIfam" id="TIGR00710">
    <property type="entry name" value="efflux_Bcr_CflA"/>
    <property type="match status" value="1"/>
</dbReference>
<evidence type="ECO:0000259" key="9">
    <source>
        <dbReference type="PROSITE" id="PS50850"/>
    </source>
</evidence>
<dbReference type="SUPFAM" id="SSF103473">
    <property type="entry name" value="MFS general substrate transporter"/>
    <property type="match status" value="1"/>
</dbReference>
<dbReference type="Proteomes" id="UP000192486">
    <property type="component" value="Chromosome"/>
</dbReference>
<evidence type="ECO:0000256" key="8">
    <source>
        <dbReference type="RuleBase" id="RU365088"/>
    </source>
</evidence>
<evidence type="ECO:0000256" key="1">
    <source>
        <dbReference type="ARBA" id="ARBA00004651"/>
    </source>
</evidence>
<feature type="transmembrane region" description="Helical" evidence="8">
    <location>
        <begin position="219"/>
        <end position="244"/>
    </location>
</feature>
<gene>
    <name evidence="10" type="ORF">SporoS204_07905</name>
</gene>
<dbReference type="PROSITE" id="PS50850">
    <property type="entry name" value="MFS"/>
    <property type="match status" value="1"/>
</dbReference>
<comment type="similarity">
    <text evidence="2 8">Belongs to the major facilitator superfamily. Bcr/CmlA family.</text>
</comment>
<feature type="transmembrane region" description="Helical" evidence="8">
    <location>
        <begin position="168"/>
        <end position="190"/>
    </location>
</feature>
<dbReference type="InterPro" id="IPR036259">
    <property type="entry name" value="MFS_trans_sf"/>
</dbReference>
<evidence type="ECO:0000256" key="4">
    <source>
        <dbReference type="ARBA" id="ARBA00022475"/>
    </source>
</evidence>
<comment type="subcellular location">
    <subcellularLocation>
        <location evidence="1 8">Cell membrane</location>
        <topology evidence="1 8">Multi-pass membrane protein</topology>
    </subcellularLocation>
</comment>
<feature type="transmembrane region" description="Helical" evidence="8">
    <location>
        <begin position="312"/>
        <end position="336"/>
    </location>
</feature>
<feature type="transmembrane region" description="Helical" evidence="8">
    <location>
        <begin position="111"/>
        <end position="128"/>
    </location>
</feature>
<sequence>MNTSLQKKIPMPTVWLVVLLGSLSAFGPLSMDMYLPGLPIVADDLNASTSLVQLSLTACLIGLGAGQLIFGPLSDIYGRRKPLVITLSVYAIASVLCAFSPNIWIFVALRFVQGMTGAAGIVIARACARDLYVGNELTKFMAMLSIVSGAAPILSPIVGGVVLNFASWPAVFLLLGIIGLLMFLSTAFFLPDTLPVEERAESGMLAVVKTFSGLLKDKWFIGIALTQGLIMSSMFAYIAGSPFVLQNIYGVTAQQFSLFFALNGVGIITAAQLTGRLSGRIHEVKFLRAGVLLSFAASILLLLTVWNEWPLAVIATALFFMVSSVGLVSPASFSLAMQSQGKSAGSAAAFLGLMPFIGGATVSPLVGLAGDSSAWPLSMVVLTCSTGALVIFFTVVRKAFRMQDV</sequence>
<evidence type="ECO:0000256" key="5">
    <source>
        <dbReference type="ARBA" id="ARBA00022692"/>
    </source>
</evidence>
<dbReference type="PRINTS" id="PR01035">
    <property type="entry name" value="TCRTETA"/>
</dbReference>
<keyword evidence="7 8" id="KW-0472">Membrane</keyword>
<dbReference type="PANTHER" id="PTHR23502:SF132">
    <property type="entry name" value="POLYAMINE TRANSPORTER 2-RELATED"/>
    <property type="match status" value="1"/>
</dbReference>
<feature type="transmembrane region" description="Helical" evidence="8">
    <location>
        <begin position="256"/>
        <end position="274"/>
    </location>
</feature>
<keyword evidence="11" id="KW-1185">Reference proteome</keyword>
<feature type="transmembrane region" description="Helical" evidence="8">
    <location>
        <begin position="286"/>
        <end position="306"/>
    </location>
</feature>
<evidence type="ECO:0000256" key="3">
    <source>
        <dbReference type="ARBA" id="ARBA00022448"/>
    </source>
</evidence>
<dbReference type="Gene3D" id="1.20.1720.10">
    <property type="entry name" value="Multidrug resistance protein D"/>
    <property type="match status" value="1"/>
</dbReference>
<dbReference type="InterPro" id="IPR001958">
    <property type="entry name" value="Tet-R_TetA/multi-R_MdtG-like"/>
</dbReference>
<name>A0ABM6JVH2_SPOUR</name>
<feature type="transmembrane region" description="Helical" evidence="8">
    <location>
        <begin position="348"/>
        <end position="369"/>
    </location>
</feature>
<keyword evidence="5 8" id="KW-0812">Transmembrane</keyword>
<organism evidence="10 11">
    <name type="scientific">Sporosarcina ureae</name>
    <dbReference type="NCBI Taxonomy" id="1571"/>
    <lineage>
        <taxon>Bacteria</taxon>
        <taxon>Bacillati</taxon>
        <taxon>Bacillota</taxon>
        <taxon>Bacilli</taxon>
        <taxon>Bacillales</taxon>
        <taxon>Caryophanaceae</taxon>
        <taxon>Sporosarcina</taxon>
    </lineage>
</organism>
<keyword evidence="4 8" id="KW-1003">Cell membrane</keyword>
<dbReference type="PANTHER" id="PTHR23502">
    <property type="entry name" value="MAJOR FACILITATOR SUPERFAMILY"/>
    <property type="match status" value="1"/>
</dbReference>
<keyword evidence="3 8" id="KW-0813">Transport</keyword>